<accession>A0A834DJP9</accession>
<proteinExistence type="predicted"/>
<evidence type="ECO:0000313" key="3">
    <source>
        <dbReference type="Proteomes" id="UP000664940"/>
    </source>
</evidence>
<reference evidence="2 3" key="1">
    <citation type="journal article" date="2020" name="Nature">
        <title>Six reference-quality genomes reveal evolution of bat adaptations.</title>
        <authorList>
            <person name="Jebb D."/>
            <person name="Huang Z."/>
            <person name="Pippel M."/>
            <person name="Hughes G.M."/>
            <person name="Lavrichenko K."/>
            <person name="Devanna P."/>
            <person name="Winkler S."/>
            <person name="Jermiin L.S."/>
            <person name="Skirmuntt E.C."/>
            <person name="Katzourakis A."/>
            <person name="Burkitt-Gray L."/>
            <person name="Ray D.A."/>
            <person name="Sullivan K.A.M."/>
            <person name="Roscito J.G."/>
            <person name="Kirilenko B.M."/>
            <person name="Davalos L.M."/>
            <person name="Corthals A.P."/>
            <person name="Power M.L."/>
            <person name="Jones G."/>
            <person name="Ransome R.D."/>
            <person name="Dechmann D.K.N."/>
            <person name="Locatelli A.G."/>
            <person name="Puechmaille S.J."/>
            <person name="Fedrigo O."/>
            <person name="Jarvis E.D."/>
            <person name="Hiller M."/>
            <person name="Vernes S.C."/>
            <person name="Myers E.W."/>
            <person name="Teeling E.C."/>
        </authorList>
    </citation>
    <scope>NUCLEOTIDE SEQUENCE [LARGE SCALE GENOMIC DNA]</scope>
    <source>
        <strain evidence="2">Bat1K_MPI-CBG_1</strain>
    </source>
</reference>
<dbReference type="AlphaFoldDB" id="A0A834DJP9"/>
<dbReference type="EMBL" id="JABVXQ010000011">
    <property type="protein sequence ID" value="KAF6086230.1"/>
    <property type="molecule type" value="Genomic_DNA"/>
</dbReference>
<sequence>MEQHHIFEHFLLVERCVLRWLWLLCAHRGNIRSVFLLSKRKLPAKVGLCTPVGRGQGQQRLRGGRKPRAGAWTPKRTQKSSSSHLGQTLFTIKQFFFIECNFQEFKHTKMQRECSQFWSPQLEIETFISRKIINI</sequence>
<protein>
    <submittedName>
        <fullName evidence="2">Uncharacterized protein</fullName>
    </submittedName>
</protein>
<gene>
    <name evidence="2" type="ORF">HJG60_008425</name>
</gene>
<comment type="caution">
    <text evidence="2">The sequence shown here is derived from an EMBL/GenBank/DDBJ whole genome shotgun (WGS) entry which is preliminary data.</text>
</comment>
<feature type="region of interest" description="Disordered" evidence="1">
    <location>
        <begin position="53"/>
        <end position="81"/>
    </location>
</feature>
<evidence type="ECO:0000256" key="1">
    <source>
        <dbReference type="SAM" id="MobiDB-lite"/>
    </source>
</evidence>
<name>A0A834DJP9_9CHIR</name>
<organism evidence="2 3">
    <name type="scientific">Phyllostomus discolor</name>
    <name type="common">pale spear-nosed bat</name>
    <dbReference type="NCBI Taxonomy" id="89673"/>
    <lineage>
        <taxon>Eukaryota</taxon>
        <taxon>Metazoa</taxon>
        <taxon>Chordata</taxon>
        <taxon>Craniata</taxon>
        <taxon>Vertebrata</taxon>
        <taxon>Euteleostomi</taxon>
        <taxon>Mammalia</taxon>
        <taxon>Eutheria</taxon>
        <taxon>Laurasiatheria</taxon>
        <taxon>Chiroptera</taxon>
        <taxon>Yangochiroptera</taxon>
        <taxon>Phyllostomidae</taxon>
        <taxon>Phyllostominae</taxon>
        <taxon>Phyllostomus</taxon>
    </lineage>
</organism>
<evidence type="ECO:0000313" key="2">
    <source>
        <dbReference type="EMBL" id="KAF6086230.1"/>
    </source>
</evidence>
<dbReference type="Proteomes" id="UP000664940">
    <property type="component" value="Unassembled WGS sequence"/>
</dbReference>